<proteinExistence type="predicted"/>
<name>A0A0C3EZ88_PILCF</name>
<dbReference type="Proteomes" id="UP000054166">
    <property type="component" value="Unassembled WGS sequence"/>
</dbReference>
<protein>
    <submittedName>
        <fullName evidence="1">Uncharacterized protein</fullName>
    </submittedName>
</protein>
<organism evidence="1 2">
    <name type="scientific">Piloderma croceum (strain F 1598)</name>
    <dbReference type="NCBI Taxonomy" id="765440"/>
    <lineage>
        <taxon>Eukaryota</taxon>
        <taxon>Fungi</taxon>
        <taxon>Dikarya</taxon>
        <taxon>Basidiomycota</taxon>
        <taxon>Agaricomycotina</taxon>
        <taxon>Agaricomycetes</taxon>
        <taxon>Agaricomycetidae</taxon>
        <taxon>Atheliales</taxon>
        <taxon>Atheliaceae</taxon>
        <taxon>Piloderma</taxon>
    </lineage>
</organism>
<accession>A0A0C3EZ88</accession>
<dbReference type="InParanoid" id="A0A0C3EZ88"/>
<gene>
    <name evidence="1" type="ORF">PILCRDRAFT_15585</name>
</gene>
<keyword evidence="2" id="KW-1185">Reference proteome</keyword>
<evidence type="ECO:0000313" key="2">
    <source>
        <dbReference type="Proteomes" id="UP000054166"/>
    </source>
</evidence>
<reference evidence="1 2" key="1">
    <citation type="submission" date="2014-04" db="EMBL/GenBank/DDBJ databases">
        <authorList>
            <consortium name="DOE Joint Genome Institute"/>
            <person name="Kuo A."/>
            <person name="Tarkka M."/>
            <person name="Buscot F."/>
            <person name="Kohler A."/>
            <person name="Nagy L.G."/>
            <person name="Floudas D."/>
            <person name="Copeland A."/>
            <person name="Barry K.W."/>
            <person name="Cichocki N."/>
            <person name="Veneault-Fourrey C."/>
            <person name="LaButti K."/>
            <person name="Lindquist E.A."/>
            <person name="Lipzen A."/>
            <person name="Lundell T."/>
            <person name="Morin E."/>
            <person name="Murat C."/>
            <person name="Sun H."/>
            <person name="Tunlid A."/>
            <person name="Henrissat B."/>
            <person name="Grigoriev I.V."/>
            <person name="Hibbett D.S."/>
            <person name="Martin F."/>
            <person name="Nordberg H.P."/>
            <person name="Cantor M.N."/>
            <person name="Hua S.X."/>
        </authorList>
    </citation>
    <scope>NUCLEOTIDE SEQUENCE [LARGE SCALE GENOMIC DNA]</scope>
    <source>
        <strain evidence="1 2">F 1598</strain>
    </source>
</reference>
<dbReference type="EMBL" id="KN833096">
    <property type="protein sequence ID" value="KIM73031.1"/>
    <property type="molecule type" value="Genomic_DNA"/>
</dbReference>
<dbReference type="AlphaFoldDB" id="A0A0C3EZ88"/>
<evidence type="ECO:0000313" key="1">
    <source>
        <dbReference type="EMBL" id="KIM73031.1"/>
    </source>
</evidence>
<reference evidence="2" key="2">
    <citation type="submission" date="2015-01" db="EMBL/GenBank/DDBJ databases">
        <title>Evolutionary Origins and Diversification of the Mycorrhizal Mutualists.</title>
        <authorList>
            <consortium name="DOE Joint Genome Institute"/>
            <consortium name="Mycorrhizal Genomics Consortium"/>
            <person name="Kohler A."/>
            <person name="Kuo A."/>
            <person name="Nagy L.G."/>
            <person name="Floudas D."/>
            <person name="Copeland A."/>
            <person name="Barry K.W."/>
            <person name="Cichocki N."/>
            <person name="Veneault-Fourrey C."/>
            <person name="LaButti K."/>
            <person name="Lindquist E.A."/>
            <person name="Lipzen A."/>
            <person name="Lundell T."/>
            <person name="Morin E."/>
            <person name="Murat C."/>
            <person name="Riley R."/>
            <person name="Ohm R."/>
            <person name="Sun H."/>
            <person name="Tunlid A."/>
            <person name="Henrissat B."/>
            <person name="Grigoriev I.V."/>
            <person name="Hibbett D.S."/>
            <person name="Martin F."/>
        </authorList>
    </citation>
    <scope>NUCLEOTIDE SEQUENCE [LARGE SCALE GENOMIC DNA]</scope>
    <source>
        <strain evidence="2">F 1598</strain>
    </source>
</reference>
<dbReference type="OrthoDB" id="3270336at2759"/>
<sequence length="86" mass="9936">MESNRADDKHVLKGPSEEVLVQGKYLELVNEADWWDDELSEMDMDIICSVYKDSRYDCQSSDVSWWPKHSAFLKSGLLARLLVTVL</sequence>
<dbReference type="HOGENOM" id="CLU_2498677_0_0_1"/>